<organism evidence="1 2">
    <name type="scientific">Prevotella fusca JCM 17724</name>
    <dbReference type="NCBI Taxonomy" id="1236517"/>
    <lineage>
        <taxon>Bacteria</taxon>
        <taxon>Pseudomonadati</taxon>
        <taxon>Bacteroidota</taxon>
        <taxon>Bacteroidia</taxon>
        <taxon>Bacteroidales</taxon>
        <taxon>Prevotellaceae</taxon>
        <taxon>Prevotella</taxon>
    </lineage>
</organism>
<sequence>MTKVAIKNENITSFGGIYHIMDVFSKLGFEKLTESVLGRCGCSGKAFSHGSILGSLFFSCLCGGDCLEDINALTGQFRQRPATLLPCADTVGRGLKELAEENIVYKSETSGRSYRFNTAEKLNTLLLRMIRRMGLIKGSSVKCVDTFRIALTEELELFIK</sequence>
<dbReference type="AlphaFoldDB" id="A0A0K1NM10"/>
<protein>
    <recommendedName>
        <fullName evidence="3">Transposase</fullName>
    </recommendedName>
</protein>
<evidence type="ECO:0000313" key="1">
    <source>
        <dbReference type="EMBL" id="AKU70117.1"/>
    </source>
</evidence>
<dbReference type="KEGG" id="pfus:ADJ77_09880"/>
<dbReference type="EMBL" id="CP012075">
    <property type="protein sequence ID" value="AKU70117.1"/>
    <property type="molecule type" value="Genomic_DNA"/>
</dbReference>
<accession>A0A0K1NM10</accession>
<name>A0A0K1NM10_9BACT</name>
<gene>
    <name evidence="1" type="ORF">ADJ77_09880</name>
</gene>
<evidence type="ECO:0000313" key="2">
    <source>
        <dbReference type="Proteomes" id="UP000060345"/>
    </source>
</evidence>
<proteinExistence type="predicted"/>
<dbReference type="STRING" id="1236517.ADJ77_09880"/>
<dbReference type="Proteomes" id="UP000060345">
    <property type="component" value="Chromosome 2"/>
</dbReference>
<evidence type="ECO:0008006" key="3">
    <source>
        <dbReference type="Google" id="ProtNLM"/>
    </source>
</evidence>
<reference evidence="1 2" key="1">
    <citation type="submission" date="2015-07" db="EMBL/GenBank/DDBJ databases">
        <authorList>
            <person name="Noorani M."/>
        </authorList>
    </citation>
    <scope>NUCLEOTIDE SEQUENCE [LARGE SCALE GENOMIC DNA]</scope>
    <source>
        <strain evidence="1 2">W1435</strain>
    </source>
</reference>